<evidence type="ECO:0000313" key="1">
    <source>
        <dbReference type="EMBL" id="OAT05856.1"/>
    </source>
</evidence>
<dbReference type="KEGG" id="bgh:BDBG_16500"/>
<accession>A0A179UCX9</accession>
<reference evidence="2" key="1">
    <citation type="journal article" date="2015" name="PLoS Genet.">
        <title>The dynamic genome and transcriptome of the human fungal pathogen Blastomyces and close relative Emmonsia.</title>
        <authorList>
            <person name="Munoz J.F."/>
            <person name="Gauthier G.M."/>
            <person name="Desjardins C.A."/>
            <person name="Gallo J.E."/>
            <person name="Holder J."/>
            <person name="Sullivan T.D."/>
            <person name="Marty A.J."/>
            <person name="Carmen J.C."/>
            <person name="Chen Z."/>
            <person name="Ding L."/>
            <person name="Gujja S."/>
            <person name="Magrini V."/>
            <person name="Misas E."/>
            <person name="Mitreva M."/>
            <person name="Priest M."/>
            <person name="Saif S."/>
            <person name="Whiston E.A."/>
            <person name="Young S."/>
            <person name="Zeng Q."/>
            <person name="Goldman W.E."/>
            <person name="Mardis E.R."/>
            <person name="Taylor J.W."/>
            <person name="McEwen J.G."/>
            <person name="Clay O.K."/>
            <person name="Klein B.S."/>
            <person name="Cuomo C.A."/>
        </authorList>
    </citation>
    <scope>NUCLEOTIDE SEQUENCE [LARGE SCALE GENOMIC DNA]</scope>
    <source>
        <strain evidence="2">SLH14081</strain>
    </source>
</reference>
<gene>
    <name evidence="1" type="ORF">BDBG_16500</name>
</gene>
<organism evidence="1 2">
    <name type="scientific">Blastomyces gilchristii (strain SLH14081)</name>
    <name type="common">Blastomyces dermatitidis</name>
    <dbReference type="NCBI Taxonomy" id="559298"/>
    <lineage>
        <taxon>Eukaryota</taxon>
        <taxon>Fungi</taxon>
        <taxon>Dikarya</taxon>
        <taxon>Ascomycota</taxon>
        <taxon>Pezizomycotina</taxon>
        <taxon>Eurotiomycetes</taxon>
        <taxon>Eurotiomycetidae</taxon>
        <taxon>Onygenales</taxon>
        <taxon>Ajellomycetaceae</taxon>
        <taxon>Blastomyces</taxon>
    </lineage>
</organism>
<dbReference type="RefSeq" id="XP_031576921.1">
    <property type="nucleotide sequence ID" value="XM_031724445.1"/>
</dbReference>
<dbReference type="GeneID" id="42528597"/>
<dbReference type="EMBL" id="GG657450">
    <property type="protein sequence ID" value="OAT05856.1"/>
    <property type="molecule type" value="Genomic_DNA"/>
</dbReference>
<dbReference type="VEuPathDB" id="FungiDB:BDBG_16500"/>
<evidence type="ECO:0000313" key="2">
    <source>
        <dbReference type="Proteomes" id="UP000002038"/>
    </source>
</evidence>
<sequence>MEALSRLFQDPGRLSLRKCASVRGDCSPWEFGSPSDEAVGLGSDFAAFSNHEAFHAVHVTIITGVAHL</sequence>
<proteinExistence type="predicted"/>
<dbReference type="Proteomes" id="UP000002038">
    <property type="component" value="Unassembled WGS sequence"/>
</dbReference>
<protein>
    <submittedName>
        <fullName evidence="1">Uncharacterized protein</fullName>
    </submittedName>
</protein>
<dbReference type="AlphaFoldDB" id="A0A179UCX9"/>
<name>A0A179UCX9_BLAGS</name>
<keyword evidence="2" id="KW-1185">Reference proteome</keyword>